<organism evidence="1 2">
    <name type="scientific">Hydnum rufescens UP504</name>
    <dbReference type="NCBI Taxonomy" id="1448309"/>
    <lineage>
        <taxon>Eukaryota</taxon>
        <taxon>Fungi</taxon>
        <taxon>Dikarya</taxon>
        <taxon>Basidiomycota</taxon>
        <taxon>Agaricomycotina</taxon>
        <taxon>Agaricomycetes</taxon>
        <taxon>Cantharellales</taxon>
        <taxon>Hydnaceae</taxon>
        <taxon>Hydnum</taxon>
    </lineage>
</organism>
<name>A0A9P6AEN7_9AGAM</name>
<dbReference type="AlphaFoldDB" id="A0A9P6AEN7"/>
<keyword evidence="2" id="KW-1185">Reference proteome</keyword>
<proteinExistence type="predicted"/>
<dbReference type="Proteomes" id="UP000886523">
    <property type="component" value="Unassembled WGS sequence"/>
</dbReference>
<comment type="caution">
    <text evidence="1">The sequence shown here is derived from an EMBL/GenBank/DDBJ whole genome shotgun (WGS) entry which is preliminary data.</text>
</comment>
<evidence type="ECO:0000313" key="2">
    <source>
        <dbReference type="Proteomes" id="UP000886523"/>
    </source>
</evidence>
<evidence type="ECO:0000313" key="1">
    <source>
        <dbReference type="EMBL" id="KAF9503521.1"/>
    </source>
</evidence>
<gene>
    <name evidence="1" type="ORF">BS47DRAFT_1356132</name>
</gene>
<dbReference type="EMBL" id="MU129341">
    <property type="protein sequence ID" value="KAF9503521.1"/>
    <property type="molecule type" value="Genomic_DNA"/>
</dbReference>
<accession>A0A9P6AEN7</accession>
<sequence length="567" mass="63363">MSSAAATPSFNAVIGLSRAHRSAGPLRIQFTSGWQSTRIMEWHHSLGSRPTKIDTLQLRKEKSEPFTHQYVVLILSDDSILRLDRRGDENNPMDAVKSDGIESVDTIADVDSLSDLDVASHCLAEFHCQASDLDLSHIIKICFGIHKDPKAGRYTLQRFNCYFFAWTILVATARYAEPWDTFPFDSPWRTLSQTLADALSTKYADALINTIVDGAVMMITAIQFKLKPQLWRAVSWRARLAWAMPQWLIRLALRLMFRASGRSRVYPVLRSRLRPALLSALQPTLQSALADLRVSTLRTTLWKDDIEDAVRDVARQDVIASLLNAGTDALSSIRLTMEDLRSLQPLAVAFADRDFLQGRRGDWPAAAIAAFHAMTQAARLFAAHGADGFMTDDAKWDEVWSSIRDSVRDAVEDAMKGVEEGGWAALWGALMEEWVAAWELIRPKMRDTSRGSIKEMADLVNDALAYSVVKTLPDTHIHIAWGYTVPSRLRHMSKSKFIAGLADLADSELQPYVLKLIQEHGSVVGRYKLGSPAKVERDMQEAMDRVWRAVVELEQGGVDANGNADVS</sequence>
<protein>
    <submittedName>
        <fullName evidence="1">Uncharacterized protein</fullName>
    </submittedName>
</protein>
<reference evidence="1" key="1">
    <citation type="journal article" date="2020" name="Nat. Commun.">
        <title>Large-scale genome sequencing of mycorrhizal fungi provides insights into the early evolution of symbiotic traits.</title>
        <authorList>
            <person name="Miyauchi S."/>
            <person name="Kiss E."/>
            <person name="Kuo A."/>
            <person name="Drula E."/>
            <person name="Kohler A."/>
            <person name="Sanchez-Garcia M."/>
            <person name="Morin E."/>
            <person name="Andreopoulos B."/>
            <person name="Barry K.W."/>
            <person name="Bonito G."/>
            <person name="Buee M."/>
            <person name="Carver A."/>
            <person name="Chen C."/>
            <person name="Cichocki N."/>
            <person name="Clum A."/>
            <person name="Culley D."/>
            <person name="Crous P.W."/>
            <person name="Fauchery L."/>
            <person name="Girlanda M."/>
            <person name="Hayes R.D."/>
            <person name="Keri Z."/>
            <person name="LaButti K."/>
            <person name="Lipzen A."/>
            <person name="Lombard V."/>
            <person name="Magnuson J."/>
            <person name="Maillard F."/>
            <person name="Murat C."/>
            <person name="Nolan M."/>
            <person name="Ohm R.A."/>
            <person name="Pangilinan J."/>
            <person name="Pereira M.F."/>
            <person name="Perotto S."/>
            <person name="Peter M."/>
            <person name="Pfister S."/>
            <person name="Riley R."/>
            <person name="Sitrit Y."/>
            <person name="Stielow J.B."/>
            <person name="Szollosi G."/>
            <person name="Zifcakova L."/>
            <person name="Stursova M."/>
            <person name="Spatafora J.W."/>
            <person name="Tedersoo L."/>
            <person name="Vaario L.M."/>
            <person name="Yamada A."/>
            <person name="Yan M."/>
            <person name="Wang P."/>
            <person name="Xu J."/>
            <person name="Bruns T."/>
            <person name="Baldrian P."/>
            <person name="Vilgalys R."/>
            <person name="Dunand C."/>
            <person name="Henrissat B."/>
            <person name="Grigoriev I.V."/>
            <person name="Hibbett D."/>
            <person name="Nagy L.G."/>
            <person name="Martin F.M."/>
        </authorList>
    </citation>
    <scope>NUCLEOTIDE SEQUENCE</scope>
    <source>
        <strain evidence="1">UP504</strain>
    </source>
</reference>
<dbReference type="OrthoDB" id="3269726at2759"/>